<dbReference type="InterPro" id="IPR004358">
    <property type="entry name" value="Sig_transdc_His_kin-like_C"/>
</dbReference>
<sequence>MVSVLYVDDEEDLCIASSLFLTRKGFSVTTCSSAKEALDSLSQTRYDVIVSDYMMPGMDGISLLTEVRKNHGDIPFILFTGKGDEEVVIHAIEQKADYYVRKGNDPITVFSDLAYTIDKVVERYKTKKDLFESEEKYRFLVTHALEPILIVDLYGRLLFANNAAAQMIEVADIPGNLGRNVMEFISPESHEAVIRDFSEVAQGHDSYIAEYEAVTSHGRPVTVESIGKLIQYEDKPAILLSLRDVTDRKQIEKSLRKASRQINLMNSITRHDILNKVTIILGAIEIAEMECSDPTISHYFKTLEAATTAIQKQIEFTRLYQDLGIHEPAWQSPAMIIKGLQIPEGLTLDVTLEDISVFADPMLEKVFFNLLDNSLRHGGTISHILVSGTRHPDGYTISWEDNGTGVRDDEKEAIFERGHGKHTGLGLFLVREILALTGISITETGTEGKGARFDISIPNGIYADAIASPVIV</sequence>
<dbReference type="Pfam" id="PF00989">
    <property type="entry name" value="PAS"/>
    <property type="match status" value="1"/>
</dbReference>
<dbReference type="AlphaFoldDB" id="Q2FNM1"/>
<dbReference type="InterPro" id="IPR011006">
    <property type="entry name" value="CheY-like_superfamily"/>
</dbReference>
<dbReference type="SUPFAM" id="SSF52172">
    <property type="entry name" value="CheY-like"/>
    <property type="match status" value="1"/>
</dbReference>
<dbReference type="GO" id="GO:0000155">
    <property type="term" value="F:phosphorelay sensor kinase activity"/>
    <property type="evidence" value="ECO:0007669"/>
    <property type="project" value="TreeGrafter"/>
</dbReference>
<dbReference type="InterPro" id="IPR005467">
    <property type="entry name" value="His_kinase_dom"/>
</dbReference>
<dbReference type="PANTHER" id="PTHR43547">
    <property type="entry name" value="TWO-COMPONENT HISTIDINE KINASE"/>
    <property type="match status" value="1"/>
</dbReference>
<dbReference type="STRING" id="323259.Mhun_1309"/>
<dbReference type="PROSITE" id="PS50112">
    <property type="entry name" value="PAS"/>
    <property type="match status" value="1"/>
</dbReference>
<dbReference type="EnsemblBacteria" id="ABD41049">
    <property type="protein sequence ID" value="ABD41049"/>
    <property type="gene ID" value="Mhun_1309"/>
</dbReference>
<accession>Q2FNM1</accession>
<dbReference type="EC" id="2.7.13.3" evidence="7"/>
<dbReference type="PROSITE" id="PS50109">
    <property type="entry name" value="HIS_KIN"/>
    <property type="match status" value="1"/>
</dbReference>
<feature type="domain" description="PAS" evidence="5">
    <location>
        <begin position="133"/>
        <end position="204"/>
    </location>
</feature>
<dbReference type="InterPro" id="IPR003594">
    <property type="entry name" value="HATPase_dom"/>
</dbReference>
<dbReference type="InterPro" id="IPR036890">
    <property type="entry name" value="HATPase_C_sf"/>
</dbReference>
<feature type="domain" description="Response regulatory" evidence="4">
    <location>
        <begin position="3"/>
        <end position="117"/>
    </location>
</feature>
<dbReference type="InParanoid" id="Q2FNM1"/>
<keyword evidence="7" id="KW-0808">Transferase</keyword>
<name>Q2FNM1_METHJ</name>
<organism evidence="7 8">
    <name type="scientific">Methanospirillum hungatei JF-1 (strain ATCC 27890 / DSM 864 / NBRC 100397 / JF-1)</name>
    <dbReference type="NCBI Taxonomy" id="323259"/>
    <lineage>
        <taxon>Archaea</taxon>
        <taxon>Methanobacteriati</taxon>
        <taxon>Methanobacteriota</taxon>
        <taxon>Stenosarchaea group</taxon>
        <taxon>Methanomicrobia</taxon>
        <taxon>Methanomicrobiales</taxon>
        <taxon>Methanospirillaceae</taxon>
        <taxon>Methanospirillum</taxon>
    </lineage>
</organism>
<evidence type="ECO:0000313" key="8">
    <source>
        <dbReference type="Proteomes" id="UP000001941"/>
    </source>
</evidence>
<dbReference type="PROSITE" id="PS50113">
    <property type="entry name" value="PAC"/>
    <property type="match status" value="1"/>
</dbReference>
<evidence type="ECO:0000256" key="1">
    <source>
        <dbReference type="ARBA" id="ARBA00022553"/>
    </source>
</evidence>
<feature type="domain" description="Histidine kinase" evidence="3">
    <location>
        <begin position="363"/>
        <end position="461"/>
    </location>
</feature>
<evidence type="ECO:0000313" key="7">
    <source>
        <dbReference type="EMBL" id="ABD41049.1"/>
    </source>
</evidence>
<evidence type="ECO:0000259" key="5">
    <source>
        <dbReference type="PROSITE" id="PS50112"/>
    </source>
</evidence>
<keyword evidence="7" id="KW-0418">Kinase</keyword>
<dbReference type="SUPFAM" id="SSF55874">
    <property type="entry name" value="ATPase domain of HSP90 chaperone/DNA topoisomerase II/histidine kinase"/>
    <property type="match status" value="1"/>
</dbReference>
<protein>
    <submittedName>
        <fullName evidence="7">Multi-sensor signal transduction histidine kinase</fullName>
        <ecNumber evidence="7">2.7.13.3</ecNumber>
    </submittedName>
</protein>
<dbReference type="Pfam" id="PF02518">
    <property type="entry name" value="HATPase_c"/>
    <property type="match status" value="1"/>
</dbReference>
<evidence type="ECO:0000259" key="6">
    <source>
        <dbReference type="PROSITE" id="PS50113"/>
    </source>
</evidence>
<dbReference type="EMBL" id="CP000254">
    <property type="protein sequence ID" value="ABD41049.1"/>
    <property type="molecule type" value="Genomic_DNA"/>
</dbReference>
<dbReference type="KEGG" id="mhu:Mhun_1309"/>
<dbReference type="Pfam" id="PF00072">
    <property type="entry name" value="Response_reg"/>
    <property type="match status" value="1"/>
</dbReference>
<dbReference type="SMART" id="SM00091">
    <property type="entry name" value="PAS"/>
    <property type="match status" value="1"/>
</dbReference>
<dbReference type="Gene3D" id="3.40.50.2300">
    <property type="match status" value="1"/>
</dbReference>
<evidence type="ECO:0000259" key="4">
    <source>
        <dbReference type="PROSITE" id="PS50110"/>
    </source>
</evidence>
<evidence type="ECO:0000256" key="2">
    <source>
        <dbReference type="PROSITE-ProRule" id="PRU00169"/>
    </source>
</evidence>
<feature type="modified residue" description="4-aspartylphosphate" evidence="2">
    <location>
        <position position="52"/>
    </location>
</feature>
<dbReference type="PANTHER" id="PTHR43547:SF2">
    <property type="entry name" value="HYBRID SIGNAL TRANSDUCTION HISTIDINE KINASE C"/>
    <property type="match status" value="1"/>
</dbReference>
<keyword evidence="8" id="KW-1185">Reference proteome</keyword>
<dbReference type="SUPFAM" id="SSF55785">
    <property type="entry name" value="PYP-like sensor domain (PAS domain)"/>
    <property type="match status" value="1"/>
</dbReference>
<dbReference type="CDD" id="cd00075">
    <property type="entry name" value="HATPase"/>
    <property type="match status" value="1"/>
</dbReference>
<dbReference type="Gene3D" id="3.30.565.10">
    <property type="entry name" value="Histidine kinase-like ATPase, C-terminal domain"/>
    <property type="match status" value="1"/>
</dbReference>
<dbReference type="CDD" id="cd00130">
    <property type="entry name" value="PAS"/>
    <property type="match status" value="1"/>
</dbReference>
<dbReference type="eggNOG" id="arCOG06192">
    <property type="taxonomic scope" value="Archaea"/>
</dbReference>
<dbReference type="CDD" id="cd00156">
    <property type="entry name" value="REC"/>
    <property type="match status" value="1"/>
</dbReference>
<dbReference type="InterPro" id="IPR001789">
    <property type="entry name" value="Sig_transdc_resp-reg_receiver"/>
</dbReference>
<dbReference type="PROSITE" id="PS50110">
    <property type="entry name" value="RESPONSE_REGULATORY"/>
    <property type="match status" value="1"/>
</dbReference>
<reference evidence="8" key="1">
    <citation type="journal article" date="2016" name="Stand. Genomic Sci.">
        <title>Complete genome sequence of Methanospirillum hungatei type strain JF1.</title>
        <authorList>
            <person name="Gunsalus R.P."/>
            <person name="Cook L.E."/>
            <person name="Crable B."/>
            <person name="Rohlin L."/>
            <person name="McDonald E."/>
            <person name="Mouttaki H."/>
            <person name="Sieber J.R."/>
            <person name="Poweleit N."/>
            <person name="Zhou H."/>
            <person name="Lapidus A.L."/>
            <person name="Daligault H.E."/>
            <person name="Land M."/>
            <person name="Gilna P."/>
            <person name="Ivanova N."/>
            <person name="Kyrpides N."/>
            <person name="Culley D.E."/>
            <person name="McInerney M.J."/>
        </authorList>
    </citation>
    <scope>NUCLEOTIDE SEQUENCE [LARGE SCALE GENOMIC DNA]</scope>
    <source>
        <strain evidence="8">ATCC 27890 / DSM 864 / NBRC 100397 / JF-1</strain>
    </source>
</reference>
<dbReference type="InterPro" id="IPR013767">
    <property type="entry name" value="PAS_fold"/>
</dbReference>
<dbReference type="HOGENOM" id="CLU_000445_114_58_2"/>
<dbReference type="InterPro" id="IPR000014">
    <property type="entry name" value="PAS"/>
</dbReference>
<dbReference type="InterPro" id="IPR035965">
    <property type="entry name" value="PAS-like_dom_sf"/>
</dbReference>
<dbReference type="SMART" id="SM00448">
    <property type="entry name" value="REC"/>
    <property type="match status" value="1"/>
</dbReference>
<dbReference type="PRINTS" id="PR00344">
    <property type="entry name" value="BCTRLSENSOR"/>
</dbReference>
<dbReference type="Proteomes" id="UP000001941">
    <property type="component" value="Chromosome"/>
</dbReference>
<dbReference type="InterPro" id="IPR000700">
    <property type="entry name" value="PAS-assoc_C"/>
</dbReference>
<keyword evidence="1 2" id="KW-0597">Phosphoprotein</keyword>
<proteinExistence type="predicted"/>
<dbReference type="SMART" id="SM00387">
    <property type="entry name" value="HATPase_c"/>
    <property type="match status" value="1"/>
</dbReference>
<evidence type="ECO:0000259" key="3">
    <source>
        <dbReference type="PROSITE" id="PS50109"/>
    </source>
</evidence>
<dbReference type="NCBIfam" id="TIGR00229">
    <property type="entry name" value="sensory_box"/>
    <property type="match status" value="1"/>
</dbReference>
<gene>
    <name evidence="7" type="ordered locus">Mhun_1309</name>
</gene>
<feature type="domain" description="PAC" evidence="6">
    <location>
        <begin position="207"/>
        <end position="257"/>
    </location>
</feature>
<dbReference type="Gene3D" id="3.30.450.20">
    <property type="entry name" value="PAS domain"/>
    <property type="match status" value="1"/>
</dbReference>